<dbReference type="PANTHER" id="PTHR13878">
    <property type="entry name" value="GULONOLACTONE OXIDASE"/>
    <property type="match status" value="1"/>
</dbReference>
<dbReference type="Pfam" id="PF08031">
    <property type="entry name" value="BBE"/>
    <property type="match status" value="1"/>
</dbReference>
<reference evidence="4 5" key="1">
    <citation type="journal article" date="2014" name="Genome Announc.">
        <title>Draft genome sequence of the pathogenic fungus Scedosporium apiospermum.</title>
        <authorList>
            <person name="Vandeputte P."/>
            <person name="Ghamrawi S."/>
            <person name="Rechenmann M."/>
            <person name="Iltis A."/>
            <person name="Giraud S."/>
            <person name="Fleury M."/>
            <person name="Thornton C."/>
            <person name="Delhaes L."/>
            <person name="Meyer W."/>
            <person name="Papon N."/>
            <person name="Bouchara J.P."/>
        </authorList>
    </citation>
    <scope>NUCLEOTIDE SEQUENCE [LARGE SCALE GENOMIC DNA]</scope>
    <source>
        <strain evidence="4 5">IHEM 14462</strain>
    </source>
</reference>
<evidence type="ECO:0000256" key="1">
    <source>
        <dbReference type="ARBA" id="ARBA00005466"/>
    </source>
</evidence>
<comment type="similarity">
    <text evidence="1">Belongs to the oxygen-dependent FAD-linked oxidoreductase family.</text>
</comment>
<dbReference type="InterPro" id="IPR036318">
    <property type="entry name" value="FAD-bd_PCMH-like_sf"/>
</dbReference>
<dbReference type="InterPro" id="IPR012951">
    <property type="entry name" value="BBE"/>
</dbReference>
<protein>
    <recommendedName>
        <fullName evidence="3">FAD-binding PCMH-type domain-containing protein</fullName>
    </recommendedName>
</protein>
<evidence type="ECO:0000313" key="4">
    <source>
        <dbReference type="EMBL" id="KEZ39838.1"/>
    </source>
</evidence>
<proteinExistence type="inferred from homology"/>
<keyword evidence="2" id="KW-0560">Oxidoreductase</keyword>
<name>A0A084FXM6_PSEDA</name>
<dbReference type="RefSeq" id="XP_016639637.1">
    <property type="nucleotide sequence ID" value="XM_016790334.1"/>
</dbReference>
<dbReference type="Gene3D" id="3.30.465.10">
    <property type="match status" value="2"/>
</dbReference>
<sequence length="624" mass="68525">MPVAALQAPLSSASTPLFEWETQQLTSEILEGLSKSEGVWEHAALFGFDDGSEKSLPASGSCRCFPGEDSWPGREVWDAFNQALRGALIPTVPIGAPCFRDWDLYSEDECAAIKANWTNGYFHENHPTSIFFPIFQGRTCMPNDGQTSTCTLGGFPEYAVNVSDVSQIQLAVNFARNANLRLVIKNTGHCYLGKSSGAGALSIWTHNLKDLEYLPDYDGPGYQGPAFKVGAGVTVRELYEAADRVGGTVLGGICQSVGFAGGYVAGGGHTPMSGYYGMAADHVMALEVVTASGEYVTASPTNNTDLYWALRGGGGGTYGIVTSLIVRVHPKMPAVTSTFTFSTSEKLSNERFWAAVRKYLAMFIPFTDAHTYSFFWVYNTNGTYTFDMKPFFAPNYTIESFNALVKPWFDEMKALGVEFTPDTQFHENFYSAYSSTWQQNAGLNSAGGVVSLPGNRLFPRSVWESEEKFSKLITSLRTLSESGQRWGGYHQAPQNRANADNAVSPAWRNVIAFFISSATVSPDATSEEMSTASRRLTYDILGPWREIAPHTEGGGSYLNEANVMEPEWQADFYGEEIYQRLLGIKKKWDPRGVFYATTAVGSEDWEVRDGIAGVQTQNGRLCRV</sequence>
<dbReference type="OMA" id="HVVAFQV"/>
<feature type="domain" description="FAD-binding PCMH-type" evidence="3">
    <location>
        <begin position="152"/>
        <end position="331"/>
    </location>
</feature>
<evidence type="ECO:0000259" key="3">
    <source>
        <dbReference type="PROSITE" id="PS51387"/>
    </source>
</evidence>
<accession>A0A084FXM6</accession>
<dbReference type="InterPro" id="IPR050432">
    <property type="entry name" value="FAD-linked_Oxidoreductases_BP"/>
</dbReference>
<organism evidence="4 5">
    <name type="scientific">Pseudallescheria apiosperma</name>
    <name type="common">Scedosporium apiospermum</name>
    <dbReference type="NCBI Taxonomy" id="563466"/>
    <lineage>
        <taxon>Eukaryota</taxon>
        <taxon>Fungi</taxon>
        <taxon>Dikarya</taxon>
        <taxon>Ascomycota</taxon>
        <taxon>Pezizomycotina</taxon>
        <taxon>Sordariomycetes</taxon>
        <taxon>Hypocreomycetidae</taxon>
        <taxon>Microascales</taxon>
        <taxon>Microascaceae</taxon>
        <taxon>Scedosporium</taxon>
    </lineage>
</organism>
<dbReference type="GeneID" id="27727841"/>
<evidence type="ECO:0000313" key="5">
    <source>
        <dbReference type="Proteomes" id="UP000028545"/>
    </source>
</evidence>
<dbReference type="EMBL" id="JOWA01000132">
    <property type="protein sequence ID" value="KEZ39838.1"/>
    <property type="molecule type" value="Genomic_DNA"/>
</dbReference>
<keyword evidence="5" id="KW-1185">Reference proteome</keyword>
<evidence type="ECO:0000256" key="2">
    <source>
        <dbReference type="ARBA" id="ARBA00023002"/>
    </source>
</evidence>
<dbReference type="PROSITE" id="PS51387">
    <property type="entry name" value="FAD_PCMH"/>
    <property type="match status" value="1"/>
</dbReference>
<dbReference type="InterPro" id="IPR006094">
    <property type="entry name" value="Oxid_FAD_bind_N"/>
</dbReference>
<dbReference type="Proteomes" id="UP000028545">
    <property type="component" value="Unassembled WGS sequence"/>
</dbReference>
<dbReference type="GO" id="GO:0071949">
    <property type="term" value="F:FAD binding"/>
    <property type="evidence" value="ECO:0007669"/>
    <property type="project" value="InterPro"/>
</dbReference>
<comment type="caution">
    <text evidence="4">The sequence shown here is derived from an EMBL/GenBank/DDBJ whole genome shotgun (WGS) entry which is preliminary data.</text>
</comment>
<dbReference type="OrthoDB" id="9983560at2759"/>
<dbReference type="GO" id="GO:0016491">
    <property type="term" value="F:oxidoreductase activity"/>
    <property type="evidence" value="ECO:0007669"/>
    <property type="project" value="UniProtKB-KW"/>
</dbReference>
<dbReference type="HOGENOM" id="CLU_018354_4_2_1"/>
<dbReference type="SUPFAM" id="SSF56176">
    <property type="entry name" value="FAD-binding/transporter-associated domain-like"/>
    <property type="match status" value="1"/>
</dbReference>
<dbReference type="AlphaFoldDB" id="A0A084FXM6"/>
<dbReference type="InterPro" id="IPR016169">
    <property type="entry name" value="FAD-bd_PCMH_sub2"/>
</dbReference>
<dbReference type="VEuPathDB" id="FungiDB:SAPIO_CDS8769"/>
<dbReference type="KEGG" id="sapo:SAPIO_CDS8769"/>
<dbReference type="Pfam" id="PF01565">
    <property type="entry name" value="FAD_binding_4"/>
    <property type="match status" value="1"/>
</dbReference>
<dbReference type="InterPro" id="IPR016166">
    <property type="entry name" value="FAD-bd_PCMH"/>
</dbReference>
<dbReference type="PANTHER" id="PTHR13878:SF91">
    <property type="entry name" value="FAD BINDING DOMAIN PROTEIN (AFU_ORTHOLOGUE AFUA_6G12070)-RELATED"/>
    <property type="match status" value="1"/>
</dbReference>
<gene>
    <name evidence="4" type="ORF">SAPIO_CDS8769</name>
</gene>